<dbReference type="AlphaFoldDB" id="A0A8H5AV99"/>
<comment type="caution">
    <text evidence="1">The sequence shown here is derived from an EMBL/GenBank/DDBJ whole genome shotgun (WGS) entry which is preliminary data.</text>
</comment>
<reference evidence="1 2" key="1">
    <citation type="journal article" date="2020" name="ISME J.">
        <title>Uncovering the hidden diversity of litter-decomposition mechanisms in mushroom-forming fungi.</title>
        <authorList>
            <person name="Floudas D."/>
            <person name="Bentzer J."/>
            <person name="Ahren D."/>
            <person name="Johansson T."/>
            <person name="Persson P."/>
            <person name="Tunlid A."/>
        </authorList>
    </citation>
    <scope>NUCLEOTIDE SEQUENCE [LARGE SCALE GENOMIC DNA]</scope>
    <source>
        <strain evidence="1 2">CBS 291.85</strain>
    </source>
</reference>
<keyword evidence="2" id="KW-1185">Reference proteome</keyword>
<sequence>MLLRKYEWELETGDYMFALMENGGPLASTAVHVTMTCVGRVVLARVLFFLGSSFFVSTPVCATQFQASERPAAVMQKSSRNYGNSRRNLWQLRKTHRERQSWLFVNPFGTVIRVEEGGGISYKFASPPNVQGWLRFEEYYAPRVRVLRLKHDPAFSAVMDVLYRIRRSSKPLLPNLQSLHWTGLAGTGLAEPLFTFVPDTLQVFTLKETAEYSEAALTVLEAIVSRMTQLTNLILTLPADQRYATQVEQVICGLPSLKSATIPAFEDASALLSRLAALKGLRHLWVVSKQGPGITQYEFAGGRSPLAINNGQPSTEYFPSLESLTILCSYWTASNFLCHQIPQLASLHLITQKQETPAHAQSLLSNISKTCPCIKQLSLTVKGEMPLEVPSPAEHLLTVETLRPILACPSITSFEIIHPLPLSLGLDELVEIASAWPRLQRLDLNSAPLTSRQPTPKDLSLHALLPFARYCSDIETLGLFINAKSYSIPSDAEIEPLPSPFTKLQTISVGISSIAREGEIAEFLSLICPPGCIIQYGPVWYPFKTGDAGAKWKEVNKLLVHLFAVRARYERKTTALKKKLDEMGIAQEAVKTILQVHRNQRSEERIVVQE</sequence>
<evidence type="ECO:0000313" key="1">
    <source>
        <dbReference type="EMBL" id="KAF5311541.1"/>
    </source>
</evidence>
<evidence type="ECO:0000313" key="2">
    <source>
        <dbReference type="Proteomes" id="UP000559256"/>
    </source>
</evidence>
<dbReference type="Proteomes" id="UP000559256">
    <property type="component" value="Unassembled WGS sequence"/>
</dbReference>
<organism evidence="1 2">
    <name type="scientific">Tetrapyrgos nigripes</name>
    <dbReference type="NCBI Taxonomy" id="182062"/>
    <lineage>
        <taxon>Eukaryota</taxon>
        <taxon>Fungi</taxon>
        <taxon>Dikarya</taxon>
        <taxon>Basidiomycota</taxon>
        <taxon>Agaricomycotina</taxon>
        <taxon>Agaricomycetes</taxon>
        <taxon>Agaricomycetidae</taxon>
        <taxon>Agaricales</taxon>
        <taxon>Marasmiineae</taxon>
        <taxon>Marasmiaceae</taxon>
        <taxon>Tetrapyrgos</taxon>
    </lineage>
</organism>
<dbReference type="EMBL" id="JAACJM010000548">
    <property type="protein sequence ID" value="KAF5311541.1"/>
    <property type="molecule type" value="Genomic_DNA"/>
</dbReference>
<dbReference type="InterPro" id="IPR032675">
    <property type="entry name" value="LRR_dom_sf"/>
</dbReference>
<accession>A0A8H5AV99</accession>
<protein>
    <submittedName>
        <fullName evidence="1">Uncharacterized protein</fullName>
    </submittedName>
</protein>
<gene>
    <name evidence="1" type="ORF">D9758_018927</name>
</gene>
<dbReference type="SUPFAM" id="SSF52047">
    <property type="entry name" value="RNI-like"/>
    <property type="match status" value="1"/>
</dbReference>
<dbReference type="Gene3D" id="3.80.10.10">
    <property type="entry name" value="Ribonuclease Inhibitor"/>
    <property type="match status" value="1"/>
</dbReference>
<proteinExistence type="predicted"/>
<dbReference type="OrthoDB" id="2447803at2759"/>
<name>A0A8H5AV99_9AGAR</name>